<name>A0A9D9I9F3_9BACT</name>
<dbReference type="Proteomes" id="UP000823660">
    <property type="component" value="Unassembled WGS sequence"/>
</dbReference>
<gene>
    <name evidence="1" type="ORF">IAB99_06805</name>
</gene>
<reference evidence="1" key="2">
    <citation type="journal article" date="2021" name="PeerJ">
        <title>Extensive microbial diversity within the chicken gut microbiome revealed by metagenomics and culture.</title>
        <authorList>
            <person name="Gilroy R."/>
            <person name="Ravi A."/>
            <person name="Getino M."/>
            <person name="Pursley I."/>
            <person name="Horton D.L."/>
            <person name="Alikhan N.F."/>
            <person name="Baker D."/>
            <person name="Gharbi K."/>
            <person name="Hall N."/>
            <person name="Watson M."/>
            <person name="Adriaenssens E.M."/>
            <person name="Foster-Nyarko E."/>
            <person name="Jarju S."/>
            <person name="Secka A."/>
            <person name="Antonio M."/>
            <person name="Oren A."/>
            <person name="Chaudhuri R.R."/>
            <person name="La Ragione R."/>
            <person name="Hildebrand F."/>
            <person name="Pallen M.J."/>
        </authorList>
    </citation>
    <scope>NUCLEOTIDE SEQUENCE</scope>
    <source>
        <strain evidence="1">B1-15692</strain>
    </source>
</reference>
<comment type="caution">
    <text evidence="1">The sequence shown here is derived from an EMBL/GenBank/DDBJ whole genome shotgun (WGS) entry which is preliminary data.</text>
</comment>
<reference evidence="1" key="1">
    <citation type="submission" date="2020-10" db="EMBL/GenBank/DDBJ databases">
        <authorList>
            <person name="Gilroy R."/>
        </authorList>
    </citation>
    <scope>NUCLEOTIDE SEQUENCE</scope>
    <source>
        <strain evidence="1">B1-15692</strain>
    </source>
</reference>
<protein>
    <submittedName>
        <fullName evidence="1">Uncharacterized protein</fullName>
    </submittedName>
</protein>
<dbReference type="EMBL" id="JADIMH010000038">
    <property type="protein sequence ID" value="MBO8467456.1"/>
    <property type="molecule type" value="Genomic_DNA"/>
</dbReference>
<evidence type="ECO:0000313" key="1">
    <source>
        <dbReference type="EMBL" id="MBO8467456.1"/>
    </source>
</evidence>
<sequence>MKDSLSCKIPPHRISHAYSLAVYSDIRNTIDTDYTIFIRRDYNRYCLIVMRL</sequence>
<evidence type="ECO:0000313" key="2">
    <source>
        <dbReference type="Proteomes" id="UP000823660"/>
    </source>
</evidence>
<dbReference type="AlphaFoldDB" id="A0A9D9I9F3"/>
<proteinExistence type="predicted"/>
<accession>A0A9D9I9F3</accession>
<organism evidence="1 2">
    <name type="scientific">Candidatus Cryptobacteroides faecipullorum</name>
    <dbReference type="NCBI Taxonomy" id="2840764"/>
    <lineage>
        <taxon>Bacteria</taxon>
        <taxon>Pseudomonadati</taxon>
        <taxon>Bacteroidota</taxon>
        <taxon>Bacteroidia</taxon>
        <taxon>Bacteroidales</taxon>
        <taxon>Candidatus Cryptobacteroides</taxon>
    </lineage>
</organism>